<dbReference type="InterPro" id="IPR016425">
    <property type="entry name" value="IspG_bac"/>
</dbReference>
<proteinExistence type="inferred from homology"/>
<dbReference type="PATRIC" id="fig|411473.3.peg.615"/>
<comment type="pathway">
    <text evidence="7">Isoprenoid biosynthesis; isopentenyl diphosphate biosynthesis via DXP pathway; isopentenyl diphosphate from 1-deoxy-D-xylulose 5-phosphate: step 5/6.</text>
</comment>
<dbReference type="UniPathway" id="UPA00056">
    <property type="reaction ID" value="UER00096"/>
</dbReference>
<gene>
    <name evidence="7" type="primary">ispG</name>
    <name evidence="10" type="ORF">RUMCAL_00764</name>
</gene>
<dbReference type="PANTHER" id="PTHR30454:SF0">
    <property type="entry name" value="4-HYDROXY-3-METHYLBUT-2-EN-1-YL DIPHOSPHATE SYNTHASE (FERREDOXIN), CHLOROPLASTIC"/>
    <property type="match status" value="1"/>
</dbReference>
<comment type="similarity">
    <text evidence="7">Belongs to the IspG family.</text>
</comment>
<dbReference type="EC" id="1.17.7.3" evidence="7"/>
<dbReference type="InterPro" id="IPR058578">
    <property type="entry name" value="IspG_TIM"/>
</dbReference>
<comment type="catalytic activity">
    <reaction evidence="7">
        <text>(2E)-4-hydroxy-3-methylbut-2-enyl diphosphate + oxidized [flavodoxin] + H2O + 2 H(+) = 2-C-methyl-D-erythritol 2,4-cyclic diphosphate + reduced [flavodoxin]</text>
        <dbReference type="Rhea" id="RHEA:43604"/>
        <dbReference type="Rhea" id="RHEA-COMP:10622"/>
        <dbReference type="Rhea" id="RHEA-COMP:10623"/>
        <dbReference type="ChEBI" id="CHEBI:15377"/>
        <dbReference type="ChEBI" id="CHEBI:15378"/>
        <dbReference type="ChEBI" id="CHEBI:57618"/>
        <dbReference type="ChEBI" id="CHEBI:58210"/>
        <dbReference type="ChEBI" id="CHEBI:58483"/>
        <dbReference type="ChEBI" id="CHEBI:128753"/>
        <dbReference type="EC" id="1.17.7.3"/>
    </reaction>
</comment>
<dbReference type="FunFam" id="3.20.20.20:FF:000001">
    <property type="entry name" value="4-hydroxy-3-methylbut-2-en-1-yl diphosphate synthase (flavodoxin)"/>
    <property type="match status" value="1"/>
</dbReference>
<dbReference type="Gene3D" id="3.20.20.20">
    <property type="entry name" value="Dihydropteroate synthase-like"/>
    <property type="match status" value="1"/>
</dbReference>
<dbReference type="InterPro" id="IPR011005">
    <property type="entry name" value="Dihydropteroate_synth-like_sf"/>
</dbReference>
<dbReference type="AlphaFoldDB" id="U2KX18"/>
<evidence type="ECO:0000256" key="7">
    <source>
        <dbReference type="HAMAP-Rule" id="MF_00159"/>
    </source>
</evidence>
<reference evidence="10 11" key="1">
    <citation type="submission" date="2013-07" db="EMBL/GenBank/DDBJ databases">
        <authorList>
            <person name="Weinstock G."/>
            <person name="Sodergren E."/>
            <person name="Wylie T."/>
            <person name="Fulton L."/>
            <person name="Fulton R."/>
            <person name="Fronick C."/>
            <person name="O'Laughlin M."/>
            <person name="Godfrey J."/>
            <person name="Miner T."/>
            <person name="Herter B."/>
            <person name="Appelbaum E."/>
            <person name="Cordes M."/>
            <person name="Lek S."/>
            <person name="Wollam A."/>
            <person name="Pepin K.H."/>
            <person name="Palsikar V.B."/>
            <person name="Mitreva M."/>
            <person name="Wilson R.K."/>
        </authorList>
    </citation>
    <scope>NUCLEOTIDE SEQUENCE [LARGE SCALE GENOMIC DNA]</scope>
    <source>
        <strain evidence="10 11">ATCC 27760</strain>
    </source>
</reference>
<evidence type="ECO:0000313" key="10">
    <source>
        <dbReference type="EMBL" id="ERJ96837.1"/>
    </source>
</evidence>
<dbReference type="OrthoDB" id="9803214at2"/>
<dbReference type="eggNOG" id="COG0821">
    <property type="taxonomic scope" value="Bacteria"/>
</dbReference>
<evidence type="ECO:0000259" key="8">
    <source>
        <dbReference type="Pfam" id="PF04551"/>
    </source>
</evidence>
<dbReference type="SUPFAM" id="SSF51717">
    <property type="entry name" value="Dihydropteroate synthetase-like"/>
    <property type="match status" value="1"/>
</dbReference>
<evidence type="ECO:0000256" key="5">
    <source>
        <dbReference type="ARBA" id="ARBA00023014"/>
    </source>
</evidence>
<feature type="binding site" evidence="7">
    <location>
        <position position="302"/>
    </location>
    <ligand>
        <name>[4Fe-4S] cluster</name>
        <dbReference type="ChEBI" id="CHEBI:49883"/>
    </ligand>
</feature>
<dbReference type="HAMAP" id="MF_00159">
    <property type="entry name" value="IspG"/>
    <property type="match status" value="1"/>
</dbReference>
<feature type="binding site" evidence="7">
    <location>
        <position position="295"/>
    </location>
    <ligand>
        <name>[4Fe-4S] cluster</name>
        <dbReference type="ChEBI" id="CHEBI:49883"/>
    </ligand>
</feature>
<dbReference type="NCBIfam" id="NF001540">
    <property type="entry name" value="PRK00366.1"/>
    <property type="match status" value="1"/>
</dbReference>
<sequence>MREIKPVKVGNCILDGKHIYIQSMLNTRSDDIAGSVAQAVALEQAGCEIVRAAIPNHEAIALIPAIKEKISIPLVADIHFDYRLALEAAEAGIDKIRINPGNIGGMSRVQEVVHACQERQIPIRIGVNSGSLEKEILAKYGAPTAEALVESAMGHVHMLEECGFDDIVISMKSSDVNTMIDAYRLCAQQCNYPLHLGVTEAGTERMGMLKSAIGIGSLIHDGIGETIRVSLTEDPVKEIRAARDILKCIGKRGGPQIVSCPTCGRTRIDLVKTAKEVEAALEHVEKDIKVAVMGCVVNGPGEAKEADIGIAGGDGCAMLFRKGTVLRKVAEQDIVPELMAEIEKL</sequence>
<keyword evidence="6 7" id="KW-0414">Isoprene biosynthesis</keyword>
<comment type="caution">
    <text evidence="10">The sequence shown here is derived from an EMBL/GenBank/DDBJ whole genome shotgun (WGS) entry which is preliminary data.</text>
</comment>
<protein>
    <recommendedName>
        <fullName evidence="7">4-hydroxy-3-methylbut-2-en-1-yl diphosphate synthase (flavodoxin)</fullName>
        <ecNumber evidence="7">1.17.7.3</ecNumber>
    </recommendedName>
    <alternativeName>
        <fullName evidence="7">1-hydroxy-2-methyl-2-(E)-butenyl 4-diphosphate synthase</fullName>
    </alternativeName>
</protein>
<dbReference type="InterPro" id="IPR004588">
    <property type="entry name" value="IspG_bac-typ"/>
</dbReference>
<dbReference type="Proteomes" id="UP000016662">
    <property type="component" value="Unassembled WGS sequence"/>
</dbReference>
<evidence type="ECO:0000313" key="11">
    <source>
        <dbReference type="Proteomes" id="UP000016662"/>
    </source>
</evidence>
<dbReference type="RefSeq" id="WP_021682226.1">
    <property type="nucleotide sequence ID" value="NZ_KI260408.1"/>
</dbReference>
<comment type="cofactor">
    <cofactor evidence="7">
        <name>[4Fe-4S] cluster</name>
        <dbReference type="ChEBI" id="CHEBI:49883"/>
    </cofactor>
    <text evidence="7">Binds 1 [4Fe-4S] cluster.</text>
</comment>
<dbReference type="Gene3D" id="3.30.413.10">
    <property type="entry name" value="Sulfite Reductase Hemoprotein, domain 1"/>
    <property type="match status" value="1"/>
</dbReference>
<feature type="binding site" evidence="7">
    <location>
        <position position="263"/>
    </location>
    <ligand>
        <name>[4Fe-4S] cluster</name>
        <dbReference type="ChEBI" id="CHEBI:49883"/>
    </ligand>
</feature>
<keyword evidence="2 7" id="KW-0479">Metal-binding</keyword>
<dbReference type="HOGENOM" id="CLU_042258_0_0_9"/>
<dbReference type="GO" id="GO:0046429">
    <property type="term" value="F:4-hydroxy-3-methylbut-2-en-1-yl diphosphate synthase activity (ferredoxin)"/>
    <property type="evidence" value="ECO:0007669"/>
    <property type="project" value="UniProtKB-UniRule"/>
</dbReference>
<feature type="domain" description="IspG C-terminal" evidence="9">
    <location>
        <begin position="256"/>
        <end position="344"/>
    </location>
</feature>
<evidence type="ECO:0000256" key="1">
    <source>
        <dbReference type="ARBA" id="ARBA00022485"/>
    </source>
</evidence>
<dbReference type="GO" id="GO:0016114">
    <property type="term" value="P:terpenoid biosynthetic process"/>
    <property type="evidence" value="ECO:0007669"/>
    <property type="project" value="InterPro"/>
</dbReference>
<keyword evidence="4 7" id="KW-0408">Iron</keyword>
<dbReference type="Pfam" id="PF04551">
    <property type="entry name" value="GcpE"/>
    <property type="match status" value="1"/>
</dbReference>
<dbReference type="InterPro" id="IPR045854">
    <property type="entry name" value="NO2/SO3_Rdtase_4Fe4S_sf"/>
</dbReference>
<evidence type="ECO:0000256" key="3">
    <source>
        <dbReference type="ARBA" id="ARBA00023002"/>
    </source>
</evidence>
<dbReference type="GO" id="GO:0051539">
    <property type="term" value="F:4 iron, 4 sulfur cluster binding"/>
    <property type="evidence" value="ECO:0007669"/>
    <property type="project" value="UniProtKB-UniRule"/>
</dbReference>
<keyword evidence="3 7" id="KW-0560">Oxidoreductase</keyword>
<dbReference type="GO" id="GO:0141197">
    <property type="term" value="F:4-hydroxy-3-methylbut-2-enyl-diphosphate synthase activity (flavodoxin)"/>
    <property type="evidence" value="ECO:0007669"/>
    <property type="project" value="UniProtKB-EC"/>
</dbReference>
<dbReference type="GeneID" id="93691801"/>
<evidence type="ECO:0000256" key="2">
    <source>
        <dbReference type="ARBA" id="ARBA00022723"/>
    </source>
</evidence>
<dbReference type="SUPFAM" id="SSF56014">
    <property type="entry name" value="Nitrite and sulphite reductase 4Fe-4S domain-like"/>
    <property type="match status" value="1"/>
</dbReference>
<feature type="binding site" evidence="7">
    <location>
        <position position="260"/>
    </location>
    <ligand>
        <name>[4Fe-4S] cluster</name>
        <dbReference type="ChEBI" id="CHEBI:49883"/>
    </ligand>
</feature>
<dbReference type="PIRSF" id="PIRSF004640">
    <property type="entry name" value="IspG"/>
    <property type="match status" value="1"/>
</dbReference>
<dbReference type="GO" id="GO:0005506">
    <property type="term" value="F:iron ion binding"/>
    <property type="evidence" value="ECO:0007669"/>
    <property type="project" value="InterPro"/>
</dbReference>
<comment type="function">
    <text evidence="7">Converts 2C-methyl-D-erythritol 2,4-cyclodiphosphate (ME-2,4cPP) into 1-hydroxy-2-methyl-2-(E)-butenyl 4-diphosphate.</text>
</comment>
<organism evidence="10 11">
    <name type="scientific">Ruminococcus callidus ATCC 27760</name>
    <dbReference type="NCBI Taxonomy" id="411473"/>
    <lineage>
        <taxon>Bacteria</taxon>
        <taxon>Bacillati</taxon>
        <taxon>Bacillota</taxon>
        <taxon>Clostridia</taxon>
        <taxon>Eubacteriales</taxon>
        <taxon>Oscillospiraceae</taxon>
        <taxon>Ruminococcus</taxon>
    </lineage>
</organism>
<dbReference type="NCBIfam" id="TIGR00612">
    <property type="entry name" value="ispG_gcpE"/>
    <property type="match status" value="1"/>
</dbReference>
<evidence type="ECO:0000256" key="6">
    <source>
        <dbReference type="ARBA" id="ARBA00023229"/>
    </source>
</evidence>
<keyword evidence="11" id="KW-1185">Reference proteome</keyword>
<evidence type="ECO:0000259" key="9">
    <source>
        <dbReference type="Pfam" id="PF26540"/>
    </source>
</evidence>
<accession>U2KX18</accession>
<feature type="domain" description="IspG TIM-barrel" evidence="8">
    <location>
        <begin position="5"/>
        <end position="242"/>
    </location>
</feature>
<dbReference type="GO" id="GO:0019288">
    <property type="term" value="P:isopentenyl diphosphate biosynthetic process, methylerythritol 4-phosphate pathway"/>
    <property type="evidence" value="ECO:0007669"/>
    <property type="project" value="UniProtKB-UniRule"/>
</dbReference>
<dbReference type="PANTHER" id="PTHR30454">
    <property type="entry name" value="4-HYDROXY-3-METHYLBUT-2-EN-1-YL DIPHOSPHATE SYNTHASE"/>
    <property type="match status" value="1"/>
</dbReference>
<evidence type="ECO:0000256" key="4">
    <source>
        <dbReference type="ARBA" id="ARBA00023004"/>
    </source>
</evidence>
<keyword evidence="5 7" id="KW-0411">Iron-sulfur</keyword>
<dbReference type="Pfam" id="PF26540">
    <property type="entry name" value="GcpE_C"/>
    <property type="match status" value="1"/>
</dbReference>
<keyword evidence="1 7" id="KW-0004">4Fe-4S</keyword>
<name>U2KX18_9FIRM</name>
<dbReference type="InterPro" id="IPR058579">
    <property type="entry name" value="IspG_C"/>
</dbReference>
<dbReference type="STRING" id="411473.RUMCAL_00764"/>
<dbReference type="EMBL" id="AWVF01000093">
    <property type="protein sequence ID" value="ERJ96837.1"/>
    <property type="molecule type" value="Genomic_DNA"/>
</dbReference>